<keyword evidence="4" id="KW-1185">Reference proteome</keyword>
<protein>
    <submittedName>
        <fullName evidence="3">Uncharacterized protein</fullName>
    </submittedName>
</protein>
<gene>
    <name evidence="3" type="ORF">ACEZDE_04100</name>
</gene>
<dbReference type="EMBL" id="JBHFAB010000002">
    <property type="protein sequence ID" value="MFC1415831.1"/>
    <property type="molecule type" value="Genomic_DNA"/>
</dbReference>
<feature type="transmembrane region" description="Helical" evidence="2">
    <location>
        <begin position="96"/>
        <end position="114"/>
    </location>
</feature>
<keyword evidence="2" id="KW-0812">Transmembrane</keyword>
<evidence type="ECO:0000256" key="2">
    <source>
        <dbReference type="SAM" id="Phobius"/>
    </source>
</evidence>
<keyword evidence="2" id="KW-1133">Transmembrane helix</keyword>
<proteinExistence type="predicted"/>
<dbReference type="Proteomes" id="UP001592531">
    <property type="component" value="Unassembled WGS sequence"/>
</dbReference>
<feature type="transmembrane region" description="Helical" evidence="2">
    <location>
        <begin position="167"/>
        <end position="187"/>
    </location>
</feature>
<name>A0ABV6VPZ8_9ACTN</name>
<sequence length="331" mass="33557">MAALNGRPATVTRRHLQIALGVLWLLDGALQLQPYMFTEGFAHQILDPAATGQPAAVAAAVHWAAHMIAAAPVLLNTGFALGQLLLGAALLWARTARWALAASIAWALAVWLFGEGLGGLAGGHTLLLTGAPGAVLLYALAALLAWPERLTQQDGPARRWRSNVAPSAWAATAWAVLWIGGALLQVLPGNGALPAVTSAAEEAPGPLASLDRALTSALAANSTAVTVTLALAMAAVGLAALAPRPWRTAAACGGIVLAVLFWTVGQGLGLLTSGQSTDPGTGPLLVLLAAAVLSTRTDALPRTPYPGTDVGGPTADRVGRSTPAPSDTIPT</sequence>
<evidence type="ECO:0000313" key="3">
    <source>
        <dbReference type="EMBL" id="MFC1415831.1"/>
    </source>
</evidence>
<feature type="transmembrane region" description="Helical" evidence="2">
    <location>
        <begin position="126"/>
        <end position="146"/>
    </location>
</feature>
<dbReference type="RefSeq" id="WP_380532205.1">
    <property type="nucleotide sequence ID" value="NZ_JBHFAB010000002.1"/>
</dbReference>
<reference evidence="3 4" key="1">
    <citation type="submission" date="2024-09" db="EMBL/GenBank/DDBJ databases">
        <authorList>
            <person name="Lee S.D."/>
        </authorList>
    </citation>
    <scope>NUCLEOTIDE SEQUENCE [LARGE SCALE GENOMIC DNA]</scope>
    <source>
        <strain evidence="3 4">N8-3</strain>
    </source>
</reference>
<organism evidence="3 4">
    <name type="scientific">Streptacidiphilus cavernicola</name>
    <dbReference type="NCBI Taxonomy" id="3342716"/>
    <lineage>
        <taxon>Bacteria</taxon>
        <taxon>Bacillati</taxon>
        <taxon>Actinomycetota</taxon>
        <taxon>Actinomycetes</taxon>
        <taxon>Kitasatosporales</taxon>
        <taxon>Streptomycetaceae</taxon>
        <taxon>Streptacidiphilus</taxon>
    </lineage>
</organism>
<feature type="transmembrane region" description="Helical" evidence="2">
    <location>
        <begin position="218"/>
        <end position="242"/>
    </location>
</feature>
<feature type="region of interest" description="Disordered" evidence="1">
    <location>
        <begin position="300"/>
        <end position="331"/>
    </location>
</feature>
<comment type="caution">
    <text evidence="3">The sequence shown here is derived from an EMBL/GenBank/DDBJ whole genome shotgun (WGS) entry which is preliminary data.</text>
</comment>
<accession>A0ABV6VPZ8</accession>
<keyword evidence="2" id="KW-0472">Membrane</keyword>
<evidence type="ECO:0000256" key="1">
    <source>
        <dbReference type="SAM" id="MobiDB-lite"/>
    </source>
</evidence>
<feature type="transmembrane region" description="Helical" evidence="2">
    <location>
        <begin position="249"/>
        <end position="271"/>
    </location>
</feature>
<evidence type="ECO:0000313" key="4">
    <source>
        <dbReference type="Proteomes" id="UP001592531"/>
    </source>
</evidence>